<dbReference type="SUPFAM" id="SSF48371">
    <property type="entry name" value="ARM repeat"/>
    <property type="match status" value="1"/>
</dbReference>
<keyword evidence="3" id="KW-1185">Reference proteome</keyword>
<dbReference type="Pfam" id="PF08713">
    <property type="entry name" value="DNA_alkylation"/>
    <property type="match status" value="1"/>
</dbReference>
<gene>
    <name evidence="2" type="ORF">SAMN05444580_10972</name>
</gene>
<feature type="region of interest" description="Disordered" evidence="1">
    <location>
        <begin position="240"/>
        <end position="264"/>
    </location>
</feature>
<dbReference type="PANTHER" id="PTHR34070">
    <property type="entry name" value="ARMADILLO-TYPE FOLD"/>
    <property type="match status" value="1"/>
</dbReference>
<evidence type="ECO:0000313" key="3">
    <source>
        <dbReference type="Proteomes" id="UP000199417"/>
    </source>
</evidence>
<feature type="compositionally biased region" description="Low complexity" evidence="1">
    <location>
        <begin position="245"/>
        <end position="257"/>
    </location>
</feature>
<dbReference type="PANTHER" id="PTHR34070:SF1">
    <property type="entry name" value="DNA ALKYLATION REPAIR PROTEIN"/>
    <property type="match status" value="1"/>
</dbReference>
<dbReference type="Gene3D" id="1.25.10.90">
    <property type="match status" value="1"/>
</dbReference>
<dbReference type="InterPro" id="IPR014825">
    <property type="entry name" value="DNA_alkylation"/>
</dbReference>
<dbReference type="CDD" id="cd06561">
    <property type="entry name" value="AlkD_like"/>
    <property type="match status" value="1"/>
</dbReference>
<reference evidence="2 3" key="1">
    <citation type="submission" date="2016-10" db="EMBL/GenBank/DDBJ databases">
        <authorList>
            <person name="de Groot N.N."/>
        </authorList>
    </citation>
    <scope>NUCLEOTIDE SEQUENCE [LARGE SCALE GENOMIC DNA]</scope>
    <source>
        <strain evidence="2 3">JCM 11308</strain>
    </source>
</reference>
<evidence type="ECO:0000313" key="2">
    <source>
        <dbReference type="EMBL" id="SDE04132.1"/>
    </source>
</evidence>
<organism evidence="2 3">
    <name type="scientific">Rhodococcus tukisamuensis</name>
    <dbReference type="NCBI Taxonomy" id="168276"/>
    <lineage>
        <taxon>Bacteria</taxon>
        <taxon>Bacillati</taxon>
        <taxon>Actinomycetota</taxon>
        <taxon>Actinomycetes</taxon>
        <taxon>Mycobacteriales</taxon>
        <taxon>Nocardiaceae</taxon>
        <taxon>Rhodococcus</taxon>
    </lineage>
</organism>
<evidence type="ECO:0000256" key="1">
    <source>
        <dbReference type="SAM" id="MobiDB-lite"/>
    </source>
</evidence>
<dbReference type="Proteomes" id="UP000199417">
    <property type="component" value="Unassembled WGS sequence"/>
</dbReference>
<proteinExistence type="predicted"/>
<protein>
    <submittedName>
        <fullName evidence="2">DNA alkylation repair enzyme</fullName>
    </submittedName>
</protein>
<accession>A0A1G6ZNS0</accession>
<dbReference type="AlphaFoldDB" id="A0A1G6ZNS0"/>
<dbReference type="EMBL" id="FNAB01000009">
    <property type="protein sequence ID" value="SDE04132.1"/>
    <property type="molecule type" value="Genomic_DNA"/>
</dbReference>
<dbReference type="STRING" id="168276.SAMN05444580_10972"/>
<sequence length="264" mass="29126">MHDEVVRALGEVADAGDAQHLQRFFKTGPGDYGEGDLFIGVRVPATRKVAARFADLPLPEVDALLDSPVHEHRLAALLILVGRFERAGAVRTRDEAERERIADCYLAAVLRGRVNNWDLVDSSAERVLGGWLYDRPRDLVFTLGDDDDLWRRRVALLTTFGFIRRGDASTTLELAPRLLGDRRDLTQKALGWMLREVGKRVDRVLLTGFLDRYAAEMGAVALSYATEHLDADARAGYRRGRRLGSSKGGAAKSSASKRSAPEGG</sequence>
<dbReference type="RefSeq" id="WP_083576999.1">
    <property type="nucleotide sequence ID" value="NZ_FNAB01000009.1"/>
</dbReference>
<name>A0A1G6ZNS0_9NOCA</name>
<dbReference type="InterPro" id="IPR016024">
    <property type="entry name" value="ARM-type_fold"/>
</dbReference>